<dbReference type="Proteomes" id="UP001370490">
    <property type="component" value="Unassembled WGS sequence"/>
</dbReference>
<protein>
    <submittedName>
        <fullName evidence="7">Heavy metal-associated domain, HMA</fullName>
    </submittedName>
</protein>
<comment type="caution">
    <text evidence="7">The sequence shown here is derived from an EMBL/GenBank/DDBJ whole genome shotgun (WGS) entry which is preliminary data.</text>
</comment>
<evidence type="ECO:0000256" key="1">
    <source>
        <dbReference type="ARBA" id="ARBA00022481"/>
    </source>
</evidence>
<evidence type="ECO:0000256" key="3">
    <source>
        <dbReference type="ARBA" id="ARBA00023289"/>
    </source>
</evidence>
<dbReference type="PANTHER" id="PTHR46195">
    <property type="entry name" value="HEAVY METAL-ASSOCIATED ISOPRENYLATED PLANT PROTEIN 7"/>
    <property type="match status" value="1"/>
</dbReference>
<comment type="similarity">
    <text evidence="4">Belongs to the HIPP family.</text>
</comment>
<gene>
    <name evidence="7" type="ORF">RJ641_022061</name>
</gene>
<keyword evidence="2" id="KW-0479">Metal-binding</keyword>
<keyword evidence="3" id="KW-0449">Lipoprotein</keyword>
<feature type="non-terminal residue" evidence="7">
    <location>
        <position position="1"/>
    </location>
</feature>
<evidence type="ECO:0000256" key="4">
    <source>
        <dbReference type="ARBA" id="ARBA00024045"/>
    </source>
</evidence>
<evidence type="ECO:0000256" key="2">
    <source>
        <dbReference type="ARBA" id="ARBA00022723"/>
    </source>
</evidence>
<feature type="compositionally biased region" description="Basic and acidic residues" evidence="5">
    <location>
        <begin position="178"/>
        <end position="189"/>
    </location>
</feature>
<reference evidence="7 8" key="1">
    <citation type="submission" date="2023-12" db="EMBL/GenBank/DDBJ databases">
        <title>A high-quality genome assembly for Dillenia turbinata (Dilleniales).</title>
        <authorList>
            <person name="Chanderbali A."/>
        </authorList>
    </citation>
    <scope>NUCLEOTIDE SEQUENCE [LARGE SCALE GENOMIC DNA]</scope>
    <source>
        <strain evidence="7">LSX21</strain>
        <tissue evidence="7">Leaf</tissue>
    </source>
</reference>
<feature type="domain" description="HMA" evidence="6">
    <location>
        <begin position="109"/>
        <end position="173"/>
    </location>
</feature>
<evidence type="ECO:0000259" key="6">
    <source>
        <dbReference type="PROSITE" id="PS50846"/>
    </source>
</evidence>
<dbReference type="InterPro" id="IPR036163">
    <property type="entry name" value="HMA_dom_sf"/>
</dbReference>
<evidence type="ECO:0000313" key="7">
    <source>
        <dbReference type="EMBL" id="KAK6912460.1"/>
    </source>
</evidence>
<feature type="region of interest" description="Disordered" evidence="5">
    <location>
        <begin position="171"/>
        <end position="201"/>
    </location>
</feature>
<evidence type="ECO:0000313" key="8">
    <source>
        <dbReference type="Proteomes" id="UP001370490"/>
    </source>
</evidence>
<dbReference type="CDD" id="cd00371">
    <property type="entry name" value="HMA"/>
    <property type="match status" value="2"/>
</dbReference>
<keyword evidence="1" id="KW-0488">Methylation</keyword>
<dbReference type="AlphaFoldDB" id="A0AAN8UBL4"/>
<keyword evidence="8" id="KW-1185">Reference proteome</keyword>
<dbReference type="InterPro" id="IPR006121">
    <property type="entry name" value="HMA_dom"/>
</dbReference>
<dbReference type="GO" id="GO:0046872">
    <property type="term" value="F:metal ion binding"/>
    <property type="evidence" value="ECO:0007669"/>
    <property type="project" value="UniProtKB-KW"/>
</dbReference>
<dbReference type="SUPFAM" id="SSF55008">
    <property type="entry name" value="HMA, heavy metal-associated domain"/>
    <property type="match status" value="2"/>
</dbReference>
<dbReference type="InterPro" id="IPR044577">
    <property type="entry name" value="HIPP4/7/8/17/18/19"/>
</dbReference>
<organism evidence="7 8">
    <name type="scientific">Dillenia turbinata</name>
    <dbReference type="NCBI Taxonomy" id="194707"/>
    <lineage>
        <taxon>Eukaryota</taxon>
        <taxon>Viridiplantae</taxon>
        <taxon>Streptophyta</taxon>
        <taxon>Embryophyta</taxon>
        <taxon>Tracheophyta</taxon>
        <taxon>Spermatophyta</taxon>
        <taxon>Magnoliopsida</taxon>
        <taxon>eudicotyledons</taxon>
        <taxon>Gunneridae</taxon>
        <taxon>Pentapetalae</taxon>
        <taxon>Dilleniales</taxon>
        <taxon>Dilleniaceae</taxon>
        <taxon>Dillenia</taxon>
    </lineage>
</organism>
<dbReference type="PANTHER" id="PTHR46195:SF3">
    <property type="entry name" value="HEAVY METAL-ASSOCIATED ISOPRENYLATED PLANT PROTEIN 3-LIKE"/>
    <property type="match status" value="1"/>
</dbReference>
<dbReference type="Pfam" id="PF00403">
    <property type="entry name" value="HMA"/>
    <property type="match status" value="2"/>
</dbReference>
<feature type="domain" description="HMA" evidence="6">
    <location>
        <begin position="18"/>
        <end position="82"/>
    </location>
</feature>
<proteinExistence type="inferred from homology"/>
<dbReference type="Gene3D" id="3.30.70.100">
    <property type="match status" value="2"/>
</dbReference>
<sequence length="231" mass="26288">GGKNNGEGDNQNQNQKKNEAIILKVFMHCEGCAKEVVKCLKGFEGVEEIQTNIKENKVIVKGKQADPLKVVERLRKKRGKYVELISPIPKKNKNDNKKEENAEAKKEKVIEVTLRVFMHCESCGDEVKKCIEKMKGVQYATTDYEKKQVTVKGVFDPEKLVQHIYKTGGKHAQIVKKGGNEKKEDKQGEKTTPNQEEPQKIVYYYPPQSEIDHRYASNLFSDENANSCAIM</sequence>
<dbReference type="PROSITE" id="PS50846">
    <property type="entry name" value="HMA_2"/>
    <property type="match status" value="2"/>
</dbReference>
<evidence type="ECO:0000256" key="5">
    <source>
        <dbReference type="SAM" id="MobiDB-lite"/>
    </source>
</evidence>
<accession>A0AAN8UBL4</accession>
<name>A0AAN8UBL4_9MAGN</name>
<keyword evidence="3" id="KW-0636">Prenylation</keyword>
<dbReference type="EMBL" id="JBAMMX010000027">
    <property type="protein sequence ID" value="KAK6912460.1"/>
    <property type="molecule type" value="Genomic_DNA"/>
</dbReference>